<keyword evidence="1" id="KW-0732">Signal</keyword>
<feature type="chain" id="PRO_5040488095" description="Secreted protein" evidence="1">
    <location>
        <begin position="21"/>
        <end position="171"/>
    </location>
</feature>
<protein>
    <recommendedName>
        <fullName evidence="4">Secreted protein</fullName>
    </recommendedName>
</protein>
<gene>
    <name evidence="2" type="ORF">EJ04DRAFT_276690</name>
</gene>
<organism evidence="2 3">
    <name type="scientific">Polyplosphaeria fusca</name>
    <dbReference type="NCBI Taxonomy" id="682080"/>
    <lineage>
        <taxon>Eukaryota</taxon>
        <taxon>Fungi</taxon>
        <taxon>Dikarya</taxon>
        <taxon>Ascomycota</taxon>
        <taxon>Pezizomycotina</taxon>
        <taxon>Dothideomycetes</taxon>
        <taxon>Pleosporomycetidae</taxon>
        <taxon>Pleosporales</taxon>
        <taxon>Tetraplosphaeriaceae</taxon>
        <taxon>Polyplosphaeria</taxon>
    </lineage>
</organism>
<accession>A0A9P4QSV9</accession>
<evidence type="ECO:0000313" key="2">
    <source>
        <dbReference type="EMBL" id="KAF2733172.1"/>
    </source>
</evidence>
<evidence type="ECO:0008006" key="4">
    <source>
        <dbReference type="Google" id="ProtNLM"/>
    </source>
</evidence>
<dbReference type="AlphaFoldDB" id="A0A9P4QSV9"/>
<reference evidence="2" key="1">
    <citation type="journal article" date="2020" name="Stud. Mycol.">
        <title>101 Dothideomycetes genomes: a test case for predicting lifestyles and emergence of pathogens.</title>
        <authorList>
            <person name="Haridas S."/>
            <person name="Albert R."/>
            <person name="Binder M."/>
            <person name="Bloem J."/>
            <person name="Labutti K."/>
            <person name="Salamov A."/>
            <person name="Andreopoulos B."/>
            <person name="Baker S."/>
            <person name="Barry K."/>
            <person name="Bills G."/>
            <person name="Bluhm B."/>
            <person name="Cannon C."/>
            <person name="Castanera R."/>
            <person name="Culley D."/>
            <person name="Daum C."/>
            <person name="Ezra D."/>
            <person name="Gonzalez J."/>
            <person name="Henrissat B."/>
            <person name="Kuo A."/>
            <person name="Liang C."/>
            <person name="Lipzen A."/>
            <person name="Lutzoni F."/>
            <person name="Magnuson J."/>
            <person name="Mondo S."/>
            <person name="Nolan M."/>
            <person name="Ohm R."/>
            <person name="Pangilinan J."/>
            <person name="Park H.-J."/>
            <person name="Ramirez L."/>
            <person name="Alfaro M."/>
            <person name="Sun H."/>
            <person name="Tritt A."/>
            <person name="Yoshinaga Y."/>
            <person name="Zwiers L.-H."/>
            <person name="Turgeon B."/>
            <person name="Goodwin S."/>
            <person name="Spatafora J."/>
            <person name="Crous P."/>
            <person name="Grigoriev I."/>
        </authorList>
    </citation>
    <scope>NUCLEOTIDE SEQUENCE</scope>
    <source>
        <strain evidence="2">CBS 125425</strain>
    </source>
</reference>
<evidence type="ECO:0000256" key="1">
    <source>
        <dbReference type="SAM" id="SignalP"/>
    </source>
</evidence>
<feature type="signal peptide" evidence="1">
    <location>
        <begin position="1"/>
        <end position="20"/>
    </location>
</feature>
<comment type="caution">
    <text evidence="2">The sequence shown here is derived from an EMBL/GenBank/DDBJ whole genome shotgun (WGS) entry which is preliminary data.</text>
</comment>
<name>A0A9P4QSV9_9PLEO</name>
<dbReference type="Proteomes" id="UP000799444">
    <property type="component" value="Unassembled WGS sequence"/>
</dbReference>
<evidence type="ECO:0000313" key="3">
    <source>
        <dbReference type="Proteomes" id="UP000799444"/>
    </source>
</evidence>
<proteinExistence type="predicted"/>
<keyword evidence="3" id="KW-1185">Reference proteome</keyword>
<sequence>MVAPRPWALFVLVSASGVCAVSIAARCTTRRHATTTAEELLQTTLAMDALGCDQCPFRPARTMAAQCFGHQSQARRSLTTRPIRTRQWLGSECQFPSTRRARARALPLRRFAAASSMLRMTTNSSHLCSESCARRTHRLIVTRTCINRAAAIVGRPSPRSTHLRAQAPSNK</sequence>
<dbReference type="EMBL" id="ML996165">
    <property type="protein sequence ID" value="KAF2733172.1"/>
    <property type="molecule type" value="Genomic_DNA"/>
</dbReference>